<keyword evidence="6" id="KW-1185">Reference proteome</keyword>
<keyword evidence="1 4" id="KW-0963">Cytoplasm</keyword>
<reference evidence="5 6" key="1">
    <citation type="submission" date="2018-12" db="EMBL/GenBank/DDBJ databases">
        <authorList>
            <consortium name="Pathogen Informatics"/>
        </authorList>
    </citation>
    <scope>NUCLEOTIDE SEQUENCE [LARGE SCALE GENOMIC DNA]</scope>
    <source>
        <strain evidence="5 6">NCTC12742</strain>
    </source>
</reference>
<dbReference type="InterPro" id="IPR042203">
    <property type="entry name" value="Leu/Phe-tRNA_Trfase_C"/>
</dbReference>
<name>A0A448VLY6_9NEIS</name>
<dbReference type="SUPFAM" id="SSF55729">
    <property type="entry name" value="Acyl-CoA N-acyltransferases (Nat)"/>
    <property type="match status" value="1"/>
</dbReference>
<gene>
    <name evidence="4 5" type="primary">aat</name>
    <name evidence="5" type="ORF">NCTC12742_00875</name>
</gene>
<keyword evidence="2 4" id="KW-0808">Transferase</keyword>
<dbReference type="Gene3D" id="3.30.70.3550">
    <property type="entry name" value="Leucyl/phenylalanyl-tRNA-protein transferase, N-terminal domain"/>
    <property type="match status" value="1"/>
</dbReference>
<dbReference type="GO" id="GO:0030163">
    <property type="term" value="P:protein catabolic process"/>
    <property type="evidence" value="ECO:0007669"/>
    <property type="project" value="UniProtKB-UniRule"/>
</dbReference>
<evidence type="ECO:0000256" key="2">
    <source>
        <dbReference type="ARBA" id="ARBA00022679"/>
    </source>
</evidence>
<dbReference type="OrthoDB" id="9790282at2"/>
<evidence type="ECO:0000256" key="1">
    <source>
        <dbReference type="ARBA" id="ARBA00022490"/>
    </source>
</evidence>
<sequence length="243" mass="27455">MRIPFLPPNDYRFPEQLCGLDEYDGLVAVSSDLAPERILSAYRLGIFPWFMEKGLFYWFATSPRAVLRPYEIHIGRSLAKTLRNKPYRVTVNKAFETVMTGCAGVPRPNQSGSWIKNDFITAYRKLHHMGHVHSFECWFPNGKGGEIIAGGLYGVQIGRVFYGESMFALQPDASKIAFAHAVKYLAECGIELIDCQQDTHHLARFGSELMDVGDFQTELRRLNALPLDCAVSQKVLADNFDKV</sequence>
<dbReference type="PANTHER" id="PTHR30098:SF2">
    <property type="entry name" value="LEUCYL_PHENYLALANYL-TRNA--PROTEIN TRANSFERASE"/>
    <property type="match status" value="1"/>
</dbReference>
<dbReference type="PANTHER" id="PTHR30098">
    <property type="entry name" value="LEUCYL/PHENYLALANYL-TRNA--PROTEIN TRANSFERASE"/>
    <property type="match status" value="1"/>
</dbReference>
<evidence type="ECO:0000256" key="4">
    <source>
        <dbReference type="HAMAP-Rule" id="MF_00688"/>
    </source>
</evidence>
<dbReference type="RefSeq" id="WP_004283742.1">
    <property type="nucleotide sequence ID" value="NZ_CAUJRG010000017.1"/>
</dbReference>
<dbReference type="GO" id="GO:0008914">
    <property type="term" value="F:leucyl-tRNA--protein transferase activity"/>
    <property type="evidence" value="ECO:0007669"/>
    <property type="project" value="UniProtKB-UniRule"/>
</dbReference>
<dbReference type="Pfam" id="PF03588">
    <property type="entry name" value="Leu_Phe_trans"/>
    <property type="match status" value="1"/>
</dbReference>
<comment type="catalytic activity">
    <reaction evidence="4">
        <text>N-terminal L-arginyl-[protein] + L-leucyl-tRNA(Leu) = N-terminal L-leucyl-L-arginyl-[protein] + tRNA(Leu) + H(+)</text>
        <dbReference type="Rhea" id="RHEA:50416"/>
        <dbReference type="Rhea" id="RHEA-COMP:9613"/>
        <dbReference type="Rhea" id="RHEA-COMP:9622"/>
        <dbReference type="Rhea" id="RHEA-COMP:12672"/>
        <dbReference type="Rhea" id="RHEA-COMP:12673"/>
        <dbReference type="ChEBI" id="CHEBI:15378"/>
        <dbReference type="ChEBI" id="CHEBI:64719"/>
        <dbReference type="ChEBI" id="CHEBI:78442"/>
        <dbReference type="ChEBI" id="CHEBI:78494"/>
        <dbReference type="ChEBI" id="CHEBI:133044"/>
        <dbReference type="EC" id="2.3.2.6"/>
    </reaction>
</comment>
<comment type="function">
    <text evidence="4">Functions in the N-end rule pathway of protein degradation where it conjugates Leu, Phe and, less efficiently, Met from aminoacyl-tRNAs to the N-termini of proteins containing an N-terminal arginine or lysine.</text>
</comment>
<proteinExistence type="inferred from homology"/>
<keyword evidence="3 4" id="KW-0012">Acyltransferase</keyword>
<evidence type="ECO:0000256" key="3">
    <source>
        <dbReference type="ARBA" id="ARBA00023315"/>
    </source>
</evidence>
<comment type="catalytic activity">
    <reaction evidence="4">
        <text>L-phenylalanyl-tRNA(Phe) + an N-terminal L-alpha-aminoacyl-[protein] = an N-terminal L-phenylalanyl-L-alpha-aminoacyl-[protein] + tRNA(Phe)</text>
        <dbReference type="Rhea" id="RHEA:43632"/>
        <dbReference type="Rhea" id="RHEA-COMP:9668"/>
        <dbReference type="Rhea" id="RHEA-COMP:9699"/>
        <dbReference type="Rhea" id="RHEA-COMP:10636"/>
        <dbReference type="Rhea" id="RHEA-COMP:10637"/>
        <dbReference type="ChEBI" id="CHEBI:78442"/>
        <dbReference type="ChEBI" id="CHEBI:78531"/>
        <dbReference type="ChEBI" id="CHEBI:78597"/>
        <dbReference type="ChEBI" id="CHEBI:83561"/>
        <dbReference type="EC" id="2.3.2.6"/>
    </reaction>
</comment>
<evidence type="ECO:0000313" key="6">
    <source>
        <dbReference type="Proteomes" id="UP000272771"/>
    </source>
</evidence>
<dbReference type="STRING" id="28091.SAMEA3174300_01500"/>
<comment type="similarity">
    <text evidence="4">Belongs to the L/F-transferase family.</text>
</comment>
<dbReference type="InterPro" id="IPR016181">
    <property type="entry name" value="Acyl_CoA_acyltransferase"/>
</dbReference>
<dbReference type="GO" id="GO:0005737">
    <property type="term" value="C:cytoplasm"/>
    <property type="evidence" value="ECO:0007669"/>
    <property type="project" value="UniProtKB-SubCell"/>
</dbReference>
<dbReference type="HAMAP" id="MF_00688">
    <property type="entry name" value="Leu_Phe_trans"/>
    <property type="match status" value="1"/>
</dbReference>
<dbReference type="Gene3D" id="3.40.630.70">
    <property type="entry name" value="Leucyl/phenylalanyl-tRNA-protein transferase, C-terminal domain"/>
    <property type="match status" value="1"/>
</dbReference>
<dbReference type="Proteomes" id="UP000272771">
    <property type="component" value="Chromosome"/>
</dbReference>
<dbReference type="NCBIfam" id="TIGR00667">
    <property type="entry name" value="aat"/>
    <property type="match status" value="1"/>
</dbReference>
<comment type="catalytic activity">
    <reaction evidence="4">
        <text>N-terminal L-lysyl-[protein] + L-leucyl-tRNA(Leu) = N-terminal L-leucyl-L-lysyl-[protein] + tRNA(Leu) + H(+)</text>
        <dbReference type="Rhea" id="RHEA:12340"/>
        <dbReference type="Rhea" id="RHEA-COMP:9613"/>
        <dbReference type="Rhea" id="RHEA-COMP:9622"/>
        <dbReference type="Rhea" id="RHEA-COMP:12670"/>
        <dbReference type="Rhea" id="RHEA-COMP:12671"/>
        <dbReference type="ChEBI" id="CHEBI:15378"/>
        <dbReference type="ChEBI" id="CHEBI:65249"/>
        <dbReference type="ChEBI" id="CHEBI:78442"/>
        <dbReference type="ChEBI" id="CHEBI:78494"/>
        <dbReference type="ChEBI" id="CHEBI:133043"/>
        <dbReference type="EC" id="2.3.2.6"/>
    </reaction>
</comment>
<dbReference type="AlphaFoldDB" id="A0A448VLY6"/>
<dbReference type="InterPro" id="IPR042221">
    <property type="entry name" value="Leu/Phe-tRNA_Trfase_N"/>
</dbReference>
<dbReference type="EMBL" id="LR134533">
    <property type="protein sequence ID" value="VEJ50789.1"/>
    <property type="molecule type" value="Genomic_DNA"/>
</dbReference>
<protein>
    <recommendedName>
        <fullName evidence="4">Leucyl/phenylalanyl-tRNA--protein transferase</fullName>
        <ecNumber evidence="4">2.3.2.6</ecNumber>
    </recommendedName>
    <alternativeName>
        <fullName evidence="4">L/F-transferase</fullName>
    </alternativeName>
    <alternativeName>
        <fullName evidence="4">Leucyltransferase</fullName>
    </alternativeName>
    <alternativeName>
        <fullName evidence="4">Phenyalanyltransferase</fullName>
    </alternativeName>
</protein>
<organism evidence="5 6">
    <name type="scientific">Neisseria weaveri</name>
    <dbReference type="NCBI Taxonomy" id="28091"/>
    <lineage>
        <taxon>Bacteria</taxon>
        <taxon>Pseudomonadati</taxon>
        <taxon>Pseudomonadota</taxon>
        <taxon>Betaproteobacteria</taxon>
        <taxon>Neisseriales</taxon>
        <taxon>Neisseriaceae</taxon>
        <taxon>Neisseria</taxon>
    </lineage>
</organism>
<accession>A0A448VLY6</accession>
<dbReference type="InterPro" id="IPR004616">
    <property type="entry name" value="Leu/Phe-tRNA_Trfase"/>
</dbReference>
<evidence type="ECO:0000313" key="5">
    <source>
        <dbReference type="EMBL" id="VEJ50789.1"/>
    </source>
</evidence>
<dbReference type="EC" id="2.3.2.6" evidence="4"/>
<comment type="subcellular location">
    <subcellularLocation>
        <location evidence="4">Cytoplasm</location>
    </subcellularLocation>
</comment>